<protein>
    <submittedName>
        <fullName evidence="1">AAA family ATPase</fullName>
    </submittedName>
</protein>
<evidence type="ECO:0000313" key="2">
    <source>
        <dbReference type="Proteomes" id="UP001611383"/>
    </source>
</evidence>
<dbReference type="RefSeq" id="WP_395817823.1">
    <property type="nucleotide sequence ID" value="NZ_CP043494.1"/>
</dbReference>
<evidence type="ECO:0000313" key="1">
    <source>
        <dbReference type="EMBL" id="WNG44621.1"/>
    </source>
</evidence>
<gene>
    <name evidence="1" type="ORF">F0U60_11380</name>
</gene>
<organism evidence="1 2">
    <name type="scientific">Archangium minus</name>
    <dbReference type="NCBI Taxonomy" id="83450"/>
    <lineage>
        <taxon>Bacteria</taxon>
        <taxon>Pseudomonadati</taxon>
        <taxon>Myxococcota</taxon>
        <taxon>Myxococcia</taxon>
        <taxon>Myxococcales</taxon>
        <taxon>Cystobacterineae</taxon>
        <taxon>Archangiaceae</taxon>
        <taxon>Archangium</taxon>
    </lineage>
</organism>
<dbReference type="PANTHER" id="PTHR12083">
    <property type="entry name" value="BIFUNCTIONAL POLYNUCLEOTIDE PHOSPHATASE/KINASE"/>
    <property type="match status" value="1"/>
</dbReference>
<accession>A0ABY9WPF5</accession>
<dbReference type="SUPFAM" id="SSF52540">
    <property type="entry name" value="P-loop containing nucleoside triphosphate hydrolases"/>
    <property type="match status" value="1"/>
</dbReference>
<reference evidence="1 2" key="1">
    <citation type="submission" date="2019-08" db="EMBL/GenBank/DDBJ databases">
        <title>Archangium and Cystobacter genomes.</title>
        <authorList>
            <person name="Chen I.-C.K."/>
            <person name="Wielgoss S."/>
        </authorList>
    </citation>
    <scope>NUCLEOTIDE SEQUENCE [LARGE SCALE GENOMIC DNA]</scope>
    <source>
        <strain evidence="1 2">Cbm 6</strain>
    </source>
</reference>
<dbReference type="EMBL" id="CP043494">
    <property type="protein sequence ID" value="WNG44621.1"/>
    <property type="molecule type" value="Genomic_DNA"/>
</dbReference>
<proteinExistence type="predicted"/>
<dbReference type="Gene3D" id="3.40.50.300">
    <property type="entry name" value="P-loop containing nucleotide triphosphate hydrolases"/>
    <property type="match status" value="1"/>
</dbReference>
<dbReference type="InterPro" id="IPR027417">
    <property type="entry name" value="P-loop_NTPase"/>
</dbReference>
<keyword evidence="2" id="KW-1185">Reference proteome</keyword>
<name>A0ABY9WPF5_9BACT</name>
<sequence length="163" mass="18535">MEIVLFIGLQGSGKSSFYRERFAATHVHVSKDLWPNARKREARQRRLIAEALAQGRSVVVDNTHPLLAERAPLIAIGREKGARVVGYAFESDLETCLARNAGRVGRARVPDKALYITRRKLQWPSYAEGFDVLFHVRVDPRGGFHVREWREGDESERLRSPDA</sequence>
<dbReference type="Pfam" id="PF13671">
    <property type="entry name" value="AAA_33"/>
    <property type="match status" value="1"/>
</dbReference>
<dbReference type="Proteomes" id="UP001611383">
    <property type="component" value="Chromosome"/>
</dbReference>
<dbReference type="PANTHER" id="PTHR12083:SF9">
    <property type="entry name" value="BIFUNCTIONAL POLYNUCLEOTIDE PHOSPHATASE_KINASE"/>
    <property type="match status" value="1"/>
</dbReference>